<evidence type="ECO:0000259" key="6">
    <source>
        <dbReference type="Pfam" id="PF00900"/>
    </source>
</evidence>
<dbReference type="Pfam" id="PF00900">
    <property type="entry name" value="Ribosomal_S4e"/>
    <property type="match status" value="1"/>
</dbReference>
<dbReference type="PANTHER" id="PTHR11581:SF0">
    <property type="entry name" value="SMALL RIBOSOMAL SUBUNIT PROTEIN ES4"/>
    <property type="match status" value="1"/>
</dbReference>
<comment type="similarity">
    <text evidence="1">Belongs to the eukaryotic ribosomal protein eS4 family.</text>
</comment>
<evidence type="ECO:0008006" key="10">
    <source>
        <dbReference type="Google" id="ProtNLM"/>
    </source>
</evidence>
<dbReference type="InterPro" id="IPR013845">
    <property type="entry name" value="Ribosomal_eS4_central_region"/>
</dbReference>
<dbReference type="Gene3D" id="2.30.30.30">
    <property type="match status" value="1"/>
</dbReference>
<dbReference type="InterPro" id="IPR036986">
    <property type="entry name" value="S4_RNA-bd_sf"/>
</dbReference>
<dbReference type="GO" id="GO:0003735">
    <property type="term" value="F:structural constituent of ribosome"/>
    <property type="evidence" value="ECO:0007669"/>
    <property type="project" value="InterPro"/>
</dbReference>
<dbReference type="HOGENOM" id="CLU_060400_1_0_1"/>
<dbReference type="PANTHER" id="PTHR11581">
    <property type="entry name" value="30S/40S RIBOSOMAL PROTEIN S4"/>
    <property type="match status" value="1"/>
</dbReference>
<evidence type="ECO:0000256" key="4">
    <source>
        <dbReference type="ARBA" id="ARBA00022980"/>
    </source>
</evidence>
<dbReference type="GO" id="GO:0006412">
    <property type="term" value="P:translation"/>
    <property type="evidence" value="ECO:0007669"/>
    <property type="project" value="InterPro"/>
</dbReference>
<protein>
    <recommendedName>
        <fullName evidence="10">40S ribosomal protein S4</fullName>
    </recommendedName>
</protein>
<evidence type="ECO:0000313" key="9">
    <source>
        <dbReference type="Proteomes" id="UP000007646"/>
    </source>
</evidence>
<dbReference type="GO" id="GO:0022627">
    <property type="term" value="C:cytosolic small ribosomal subunit"/>
    <property type="evidence" value="ECO:0007669"/>
    <property type="project" value="TreeGrafter"/>
</dbReference>
<dbReference type="Ensembl" id="ENSLAFT00000028353.1">
    <property type="protein sequence ID" value="ENSLAFP00000026537.1"/>
    <property type="gene ID" value="ENSLAFG00000031984.1"/>
</dbReference>
<dbReference type="InterPro" id="IPR032277">
    <property type="entry name" value="Ribosomal_eS4_C"/>
</dbReference>
<dbReference type="AlphaFoldDB" id="G3UFC9"/>
<dbReference type="Proteomes" id="UP000007646">
    <property type="component" value="Unassembled WGS sequence"/>
</dbReference>
<dbReference type="Gene3D" id="2.40.50.740">
    <property type="match status" value="1"/>
</dbReference>
<dbReference type="Gene3D" id="3.10.290.10">
    <property type="entry name" value="RNA-binding S4 domain"/>
    <property type="match status" value="1"/>
</dbReference>
<dbReference type="FunFam" id="3.10.290.10:FF:000002">
    <property type="entry name" value="40S ribosomal protein S4"/>
    <property type="match status" value="1"/>
</dbReference>
<keyword evidence="2" id="KW-0699">rRNA-binding</keyword>
<evidence type="ECO:0000256" key="2">
    <source>
        <dbReference type="ARBA" id="ARBA00022730"/>
    </source>
</evidence>
<reference evidence="8" key="2">
    <citation type="submission" date="2025-08" db="UniProtKB">
        <authorList>
            <consortium name="Ensembl"/>
        </authorList>
    </citation>
    <scope>IDENTIFICATION</scope>
    <source>
        <strain evidence="8">Isolate ISIS603380</strain>
    </source>
</reference>
<keyword evidence="3" id="KW-0694">RNA-binding</keyword>
<dbReference type="OMA" id="HIMDSKI"/>
<dbReference type="InterPro" id="IPR038237">
    <property type="entry name" value="Ribosomal_eS4_central_sf"/>
</dbReference>
<reference evidence="8 9" key="1">
    <citation type="submission" date="2009-06" db="EMBL/GenBank/DDBJ databases">
        <title>The Genome Sequence of Loxodonta africana (African elephant).</title>
        <authorList>
            <person name="Di Palma F."/>
            <person name="Heiman D."/>
            <person name="Young S."/>
            <person name="Johnson J."/>
            <person name="Lander E.S."/>
            <person name="Lindblad-Toh K."/>
        </authorList>
    </citation>
    <scope>NUCLEOTIDE SEQUENCE [LARGE SCALE GENOMIC DNA]</scope>
    <source>
        <strain evidence="8 9">Isolate ISIS603380</strain>
    </source>
</reference>
<dbReference type="InterPro" id="IPR000876">
    <property type="entry name" value="Ribosomal_eS4"/>
</dbReference>
<sequence>ARQTLKHATAPKHWMLDKLSVFASRPLTAPQKLKECLPLTVFLRNRKYALTGDEVKKIHIMDSKIQTNITYPAGFMDVISIKKTGEHFHLTYDTKGRFVLHVSQLKRHYKLCKMREIFMDTKGLPHLVTHVAGTIGHPDSLIKVNDTVVIDLGASKIPDFIRFDTGKMCMMIGGANLGGFGVITNRERHPGSFDACEGCQQQQLCTRLPNIFVIGKGNKPWNSLPRGKSILLLKRDKRLTAKQSFG</sequence>
<keyword evidence="4" id="KW-0689">Ribosomal protein</keyword>
<keyword evidence="5" id="KW-0687">Ribonucleoprotein</keyword>
<dbReference type="GeneTree" id="ENSGT00390000005569"/>
<evidence type="ECO:0000259" key="7">
    <source>
        <dbReference type="Pfam" id="PF16121"/>
    </source>
</evidence>
<reference evidence="8" key="3">
    <citation type="submission" date="2025-09" db="UniProtKB">
        <authorList>
            <consortium name="Ensembl"/>
        </authorList>
    </citation>
    <scope>IDENTIFICATION</scope>
    <source>
        <strain evidence="8">Isolate ISIS603380</strain>
    </source>
</reference>
<evidence type="ECO:0000256" key="5">
    <source>
        <dbReference type="ARBA" id="ARBA00023274"/>
    </source>
</evidence>
<dbReference type="CDD" id="cd06087">
    <property type="entry name" value="KOW_RPS4"/>
    <property type="match status" value="1"/>
</dbReference>
<dbReference type="InterPro" id="IPR041982">
    <property type="entry name" value="Ribosomal_eS4_KOW"/>
</dbReference>
<dbReference type="Pfam" id="PF16121">
    <property type="entry name" value="40S_S4_C"/>
    <property type="match status" value="1"/>
</dbReference>
<name>G3UFC9_LOXAF</name>
<dbReference type="STRING" id="9785.ENSLAFP00000026537"/>
<dbReference type="InParanoid" id="G3UFC9"/>
<organism evidence="8 9">
    <name type="scientific">Loxodonta africana</name>
    <name type="common">African elephant</name>
    <dbReference type="NCBI Taxonomy" id="9785"/>
    <lineage>
        <taxon>Eukaryota</taxon>
        <taxon>Metazoa</taxon>
        <taxon>Chordata</taxon>
        <taxon>Craniata</taxon>
        <taxon>Vertebrata</taxon>
        <taxon>Euteleostomi</taxon>
        <taxon>Mammalia</taxon>
        <taxon>Eutheria</taxon>
        <taxon>Afrotheria</taxon>
        <taxon>Proboscidea</taxon>
        <taxon>Elephantidae</taxon>
        <taxon>Loxodonta</taxon>
    </lineage>
</organism>
<evidence type="ECO:0000256" key="3">
    <source>
        <dbReference type="ARBA" id="ARBA00022884"/>
    </source>
</evidence>
<dbReference type="GO" id="GO:0019843">
    <property type="term" value="F:rRNA binding"/>
    <property type="evidence" value="ECO:0007669"/>
    <property type="project" value="UniProtKB-KW"/>
</dbReference>
<feature type="domain" description="Small ribosomal subunit protein eS4 central region" evidence="6">
    <location>
        <begin position="84"/>
        <end position="157"/>
    </location>
</feature>
<evidence type="ECO:0000313" key="8">
    <source>
        <dbReference type="Ensembl" id="ENSLAFP00000026537.1"/>
    </source>
</evidence>
<dbReference type="InterPro" id="IPR014722">
    <property type="entry name" value="Rib_uL2_dom2"/>
</dbReference>
<accession>G3UFC9</accession>
<dbReference type="eggNOG" id="KOG0378">
    <property type="taxonomic scope" value="Eukaryota"/>
</dbReference>
<evidence type="ECO:0000256" key="1">
    <source>
        <dbReference type="ARBA" id="ARBA00007500"/>
    </source>
</evidence>
<proteinExistence type="inferred from homology"/>
<keyword evidence="9" id="KW-1185">Reference proteome</keyword>
<dbReference type="FunFam" id="2.40.50.740:FF:000001">
    <property type="entry name" value="40S ribosomal protein S4"/>
    <property type="match status" value="1"/>
</dbReference>
<feature type="domain" description="Small ribosomal subunit protein eS4 C-terminal" evidence="7">
    <location>
        <begin position="203"/>
        <end position="232"/>
    </location>
</feature>